<dbReference type="PROSITE" id="PS50885">
    <property type="entry name" value="HAMP"/>
    <property type="match status" value="1"/>
</dbReference>
<evidence type="ECO:0000313" key="16">
    <source>
        <dbReference type="Proteomes" id="UP000427906"/>
    </source>
</evidence>
<keyword evidence="16" id="KW-1185">Reference proteome</keyword>
<dbReference type="RefSeq" id="WP_155317835.1">
    <property type="nucleotide sequence ID" value="NZ_AP021874.1"/>
</dbReference>
<evidence type="ECO:0000256" key="1">
    <source>
        <dbReference type="ARBA" id="ARBA00004429"/>
    </source>
</evidence>
<evidence type="ECO:0000256" key="6">
    <source>
        <dbReference type="ARBA" id="ARBA00022989"/>
    </source>
</evidence>
<dbReference type="SMART" id="SM00283">
    <property type="entry name" value="MA"/>
    <property type="match status" value="1"/>
</dbReference>
<dbReference type="PANTHER" id="PTHR32089">
    <property type="entry name" value="METHYL-ACCEPTING CHEMOTAXIS PROTEIN MCPB"/>
    <property type="match status" value="1"/>
</dbReference>
<dbReference type="CDD" id="cd11386">
    <property type="entry name" value="MCP_signal"/>
    <property type="match status" value="1"/>
</dbReference>
<dbReference type="InterPro" id="IPR033479">
    <property type="entry name" value="dCache_1"/>
</dbReference>
<evidence type="ECO:0000256" key="5">
    <source>
        <dbReference type="ARBA" id="ARBA00022692"/>
    </source>
</evidence>
<dbReference type="EMBL" id="AP021874">
    <property type="protein sequence ID" value="BBO69836.1"/>
    <property type="molecule type" value="Genomic_DNA"/>
</dbReference>
<organism evidence="15 16">
    <name type="scientific">Desulfosarcina alkanivorans</name>
    <dbReference type="NCBI Taxonomy" id="571177"/>
    <lineage>
        <taxon>Bacteria</taxon>
        <taxon>Pseudomonadati</taxon>
        <taxon>Thermodesulfobacteriota</taxon>
        <taxon>Desulfobacteria</taxon>
        <taxon>Desulfobacterales</taxon>
        <taxon>Desulfosarcinaceae</taxon>
        <taxon>Desulfosarcina</taxon>
    </lineage>
</organism>
<keyword evidence="2" id="KW-1003">Cell membrane</keyword>
<evidence type="ECO:0000256" key="3">
    <source>
        <dbReference type="ARBA" id="ARBA00022500"/>
    </source>
</evidence>
<dbReference type="InterPro" id="IPR000727">
    <property type="entry name" value="T_SNARE_dom"/>
</dbReference>
<protein>
    <submittedName>
        <fullName evidence="15">Methyl-accepting chemotaxis protein</fullName>
    </submittedName>
</protein>
<feature type="domain" description="T-SNARE coiled-coil homology" evidence="13">
    <location>
        <begin position="539"/>
        <end position="601"/>
    </location>
</feature>
<dbReference type="GO" id="GO:0006935">
    <property type="term" value="P:chemotaxis"/>
    <property type="evidence" value="ECO:0007669"/>
    <property type="project" value="UniProtKB-KW"/>
</dbReference>
<dbReference type="GO" id="GO:0007165">
    <property type="term" value="P:signal transduction"/>
    <property type="evidence" value="ECO:0007669"/>
    <property type="project" value="UniProtKB-KW"/>
</dbReference>
<dbReference type="Pfam" id="PF02743">
    <property type="entry name" value="dCache_1"/>
    <property type="match status" value="1"/>
</dbReference>
<keyword evidence="4" id="KW-0997">Cell inner membrane</keyword>
<dbReference type="CDD" id="cd12914">
    <property type="entry name" value="PDC1_DGC_like"/>
    <property type="match status" value="1"/>
</dbReference>
<name>A0A5K7YKV8_9BACT</name>
<dbReference type="Pfam" id="PF00672">
    <property type="entry name" value="HAMP"/>
    <property type="match status" value="1"/>
</dbReference>
<keyword evidence="7 11" id="KW-0472">Membrane</keyword>
<dbReference type="CDD" id="cd12912">
    <property type="entry name" value="PDC2_MCP_like"/>
    <property type="match status" value="1"/>
</dbReference>
<dbReference type="GO" id="GO:0004888">
    <property type="term" value="F:transmembrane signaling receptor activity"/>
    <property type="evidence" value="ECO:0007669"/>
    <property type="project" value="InterPro"/>
</dbReference>
<dbReference type="Proteomes" id="UP000427906">
    <property type="component" value="Chromosome"/>
</dbReference>
<keyword evidence="8 10" id="KW-0807">Transducer</keyword>
<evidence type="ECO:0000256" key="4">
    <source>
        <dbReference type="ARBA" id="ARBA00022519"/>
    </source>
</evidence>
<evidence type="ECO:0000256" key="8">
    <source>
        <dbReference type="ARBA" id="ARBA00023224"/>
    </source>
</evidence>
<evidence type="ECO:0000256" key="7">
    <source>
        <dbReference type="ARBA" id="ARBA00023136"/>
    </source>
</evidence>
<reference evidence="15 16" key="1">
    <citation type="submission" date="2019-11" db="EMBL/GenBank/DDBJ databases">
        <title>Comparative genomics of hydrocarbon-degrading Desulfosarcina strains.</title>
        <authorList>
            <person name="Watanabe M."/>
            <person name="Kojima H."/>
            <person name="Fukui M."/>
        </authorList>
    </citation>
    <scope>NUCLEOTIDE SEQUENCE [LARGE SCALE GENOMIC DNA]</scope>
    <source>
        <strain evidence="15 16">PL12</strain>
    </source>
</reference>
<dbReference type="InterPro" id="IPR004090">
    <property type="entry name" value="Chemotax_Me-accpt_rcpt"/>
</dbReference>
<feature type="domain" description="Methyl-accepting transducer" evidence="12">
    <location>
        <begin position="380"/>
        <end position="616"/>
    </location>
</feature>
<dbReference type="InterPro" id="IPR003660">
    <property type="entry name" value="HAMP_dom"/>
</dbReference>
<dbReference type="OrthoDB" id="5428110at2"/>
<evidence type="ECO:0000259" key="12">
    <source>
        <dbReference type="PROSITE" id="PS50111"/>
    </source>
</evidence>
<evidence type="ECO:0000313" key="15">
    <source>
        <dbReference type="EMBL" id="BBO69836.1"/>
    </source>
</evidence>
<evidence type="ECO:0000256" key="11">
    <source>
        <dbReference type="SAM" id="Phobius"/>
    </source>
</evidence>
<evidence type="ECO:0000256" key="10">
    <source>
        <dbReference type="PROSITE-ProRule" id="PRU00284"/>
    </source>
</evidence>
<dbReference type="PRINTS" id="PR00260">
    <property type="entry name" value="CHEMTRNSDUCR"/>
</dbReference>
<dbReference type="Pfam" id="PF00015">
    <property type="entry name" value="MCPsignal"/>
    <property type="match status" value="1"/>
</dbReference>
<dbReference type="AlphaFoldDB" id="A0A5K7YKV8"/>
<feature type="domain" description="HAMP" evidence="14">
    <location>
        <begin position="307"/>
        <end position="361"/>
    </location>
</feature>
<evidence type="ECO:0000259" key="13">
    <source>
        <dbReference type="PROSITE" id="PS50192"/>
    </source>
</evidence>
<sequence>MKWNLKNKFLVPMITLIVVGMGLSTAISYVKSRNSLKNTILENVHNVANSTSEMMVAWIHDRKLDIKNWSKQDILQKATRDNFVGKAARKSANKWFAELVEEYKYYESLNVIGSDGMVIASSARNSIDKINLKDSGYFQEAMQGQHVISEIVLSKATGTPIFVIANPITVNQSVAGVFIGVIDISSFSDKFVDTVKIGERGYAYIYDQRGFVISHPKKREVILKLNMNDLPFGKEMVAMGSGVIEYEWNGSVKTVAFKKDDLVGWTVGAGTDNADLLSPVKSLGILNLSVSLVVVVASVLLLLFLVRKTTRPLNNAVDRLKDIAQGEGDLTQRLEVTTSDEMGDMATWFNTFLENQKIMIKEIVDNAASLTRSSSELAAISQQMSSDADEASGKSNTVAVAAEEMSANVNSVAAAMEQAATNLNMVATATEQMTASVSEIAQNSEKAREITGEAVAKAQGTSQKVDALGNAAQAISKVTEVITEISEQTNLLALNATIEAARAGEAGKGFAVVANEIKELAKQTSEATQEIKKQIEEVQSSTQETVTDISEISDVIGNVDEIVSTIATAVEEQSVTTREIAGNIAQASSGIQEVNATVAQSSEATASITSDISEVNQFSNEITNSSSQVKTSSEDLLNLAEEINAKVGRFKV</sequence>
<dbReference type="PANTHER" id="PTHR32089:SF112">
    <property type="entry name" value="LYSOZYME-LIKE PROTEIN-RELATED"/>
    <property type="match status" value="1"/>
</dbReference>
<dbReference type="SUPFAM" id="SSF58104">
    <property type="entry name" value="Methyl-accepting chemotaxis protein (MCP) signaling domain"/>
    <property type="match status" value="1"/>
</dbReference>
<dbReference type="PROSITE" id="PS50192">
    <property type="entry name" value="T_SNARE"/>
    <property type="match status" value="1"/>
</dbReference>
<comment type="subcellular location">
    <subcellularLocation>
        <location evidence="1">Cell inner membrane</location>
        <topology evidence="1">Multi-pass membrane protein</topology>
    </subcellularLocation>
</comment>
<proteinExistence type="inferred from homology"/>
<dbReference type="InterPro" id="IPR004089">
    <property type="entry name" value="MCPsignal_dom"/>
</dbReference>
<evidence type="ECO:0000256" key="9">
    <source>
        <dbReference type="ARBA" id="ARBA00029447"/>
    </source>
</evidence>
<gene>
    <name evidence="15" type="ORF">DSCA_37660</name>
</gene>
<keyword evidence="3" id="KW-0145">Chemotaxis</keyword>
<feature type="transmembrane region" description="Helical" evidence="11">
    <location>
        <begin position="285"/>
        <end position="306"/>
    </location>
</feature>
<comment type="similarity">
    <text evidence="9">Belongs to the methyl-accepting chemotaxis (MCP) protein family.</text>
</comment>
<dbReference type="Gene3D" id="3.30.450.20">
    <property type="entry name" value="PAS domain"/>
    <property type="match status" value="2"/>
</dbReference>
<evidence type="ECO:0000259" key="14">
    <source>
        <dbReference type="PROSITE" id="PS50885"/>
    </source>
</evidence>
<keyword evidence="6 11" id="KW-1133">Transmembrane helix</keyword>
<dbReference type="Gene3D" id="1.10.8.500">
    <property type="entry name" value="HAMP domain in histidine kinase"/>
    <property type="match status" value="1"/>
</dbReference>
<keyword evidence="5 11" id="KW-0812">Transmembrane</keyword>
<accession>A0A5K7YKV8</accession>
<dbReference type="PROSITE" id="PS50111">
    <property type="entry name" value="CHEMOTAXIS_TRANSDUC_2"/>
    <property type="match status" value="1"/>
</dbReference>
<dbReference type="SMART" id="SM00304">
    <property type="entry name" value="HAMP"/>
    <property type="match status" value="1"/>
</dbReference>
<dbReference type="Gene3D" id="1.10.287.950">
    <property type="entry name" value="Methyl-accepting chemotaxis protein"/>
    <property type="match status" value="1"/>
</dbReference>
<dbReference type="CDD" id="cd06225">
    <property type="entry name" value="HAMP"/>
    <property type="match status" value="1"/>
</dbReference>
<dbReference type="KEGG" id="dalk:DSCA_37660"/>
<evidence type="ECO:0000256" key="2">
    <source>
        <dbReference type="ARBA" id="ARBA00022475"/>
    </source>
</evidence>
<dbReference type="GO" id="GO:0005886">
    <property type="term" value="C:plasma membrane"/>
    <property type="evidence" value="ECO:0007669"/>
    <property type="project" value="UniProtKB-SubCell"/>
</dbReference>